<feature type="domain" description="AAA+ ATPase" evidence="11">
    <location>
        <begin position="411"/>
        <end position="552"/>
    </location>
</feature>
<keyword evidence="5" id="KW-0547">Nucleotide-binding</keyword>
<dbReference type="OrthoDB" id="5421at2759"/>
<feature type="compositionally biased region" description="Basic and acidic residues" evidence="10">
    <location>
        <begin position="150"/>
        <end position="162"/>
    </location>
</feature>
<dbReference type="FunFam" id="3.40.50.300:FF:001218">
    <property type="entry name" value="AAA family ATPase, putative"/>
    <property type="match status" value="1"/>
</dbReference>
<feature type="compositionally biased region" description="Acidic residues" evidence="10">
    <location>
        <begin position="59"/>
        <end position="78"/>
    </location>
</feature>
<sequence>MSGRSTRNRGQISYAEDYQMDDGDDFDDEDQGPAHSKRALRIKLKTNGRETDDNAGSGPDEDGEHEEYNDEEDAEGSDDAGHASDRRSRSGRRVATTYKEDDDDDEDDDVAPRRRRPVGKAMDGFVVEDEDDDGDAAFGSSRRRTSSRLKRADQKVKHLAEKRQKKQRRRSQLSSDYEDNGDASLSDDDDDEEEGDPEEEEDSDEAGPRSYSLRRRTKKVDYRLVPPQEPLRDGFGKKIRSRQRSGQGNTPSYELDGMESLPRVPGGALQPGGKARQNWNGLPLSMSGKDYDKFFGIENDDSSDDDIPNSRKAGAAPPNLLGGSASGGLLGAGGVSGGAGSGLGPDLGAGRDAVGRMKGTTELADVDPLGVNMQVDFNSVGGLDNHIQQLKEMVSLPLLYPEVFQRFKVTPPRGVLFHGPPGTGKTLVARALAASCSSSGQQISFFMRKGADCLSKWVGEAERQLRLLFEEAKNAQPSIIFFDEIDGLAPVRSSKQDQIHASIVSTLLALMDGMDGRGQVVVIGATNRPDSVDPALRRPGRFDREFYFPLPNREARKSIININTKEWDPPLDEAFKDQLAEVTKGYGGADLRALCTEAALNAIQRRYPQIYQTTERLQLQPESIHVDARDFMMSVNKVVPSSARSSGSAAAPLKEHLKPLLEQTVHVSTNALDRVMPPTSKRNPLEEAQWEDDAPTLTADGGFGRELLLQSFEQLRIFRPRLVLHGRKGMGQRYVGSALLHHLEGFHVQTLDPGTLLGDSSTTLEAAVVQMFNEAKRHKPSVLYIPNLAQWADTVTESARATFKALLDGLSASDPILLVSVCEGLFEHLPRDIRSWFGFTKENRVQVEMPDVHKRRGYFEELLQYAIKPPSEFPDGMPRKRRVLEELPIAPPREPRKPTVAELRQQQADDARLLEHLKFRLGPVLAELKKKFPRFKRDVWQEYNLYDLTQQFEWKKEKNRIIVTLLYEPDSQLLQRLQAQAAADGDANGYRNGASGSRGVSVDPNHREAAPAVPAQEVESVSTAVATNGFGEHPAQEQAQAQAQLMVDPSTSAVATNAGEAVDPVALGGLAAAMTGDFSSSNPPVVSTIPSGLEHFRRDESGFFVRDLPIWTVNLEKMQKRLYYNGYLTVEDFIEDLGRIVSNAEEAQEVDEERLTRAQQLRNLAVILIDSHIDAEFRASCERMAARMLQREEEAKREAEKEKKQKEEAAKMPKGERHSSRLHGEAPQVSSLAELAALERKRSRPSDEIMHDANNAASSSHAIDEDARKKAKLDEGRLNGSDTNMHVPDAALASGQLSGLDRTQGPSQPQHVISSLPAHMNGYPNSSSSSQETVLSGHAVAAAAQLNHAHYIPAPAGSNESVLSPIVKAVATPPSANTPHPPLSYDESKLQALQKELLESTSTFSVEQLEQLRASLFSIIWNRRSEWEKNGSLTELLQTVKEISKEVNAFNDEERQQDLEENEARFV</sequence>
<dbReference type="GO" id="GO:0140674">
    <property type="term" value="F:ATP-dependent histone chaperone activity"/>
    <property type="evidence" value="ECO:0007669"/>
    <property type="project" value="UniProtKB-ARBA"/>
</dbReference>
<keyword evidence="4" id="KW-0158">Chromosome</keyword>
<comment type="similarity">
    <text evidence="3">Belongs to the AAA ATPase family.</text>
</comment>
<dbReference type="STRING" id="1280837.A0A316VF55"/>
<dbReference type="SUPFAM" id="SSF47370">
    <property type="entry name" value="Bromodomain"/>
    <property type="match status" value="1"/>
</dbReference>
<evidence type="ECO:0000256" key="3">
    <source>
        <dbReference type="ARBA" id="ARBA00006914"/>
    </source>
</evidence>
<name>A0A316VF55_9BASI</name>
<dbReference type="SMART" id="SM00382">
    <property type="entry name" value="AAA"/>
    <property type="match status" value="1"/>
</dbReference>
<dbReference type="GO" id="GO:0045815">
    <property type="term" value="P:transcription initiation-coupled chromatin remodeling"/>
    <property type="evidence" value="ECO:0007669"/>
    <property type="project" value="TreeGrafter"/>
</dbReference>
<feature type="compositionally biased region" description="Polar residues" evidence="10">
    <location>
        <begin position="1304"/>
        <end position="1313"/>
    </location>
</feature>
<dbReference type="PANTHER" id="PTHR23069:SF0">
    <property type="entry name" value="TAT-BINDING HOMOLOG 7"/>
    <property type="match status" value="1"/>
</dbReference>
<feature type="compositionally biased region" description="Acidic residues" evidence="10">
    <location>
        <begin position="100"/>
        <end position="109"/>
    </location>
</feature>
<feature type="compositionally biased region" description="Basic and acidic residues" evidence="10">
    <location>
        <begin position="1192"/>
        <end position="1224"/>
    </location>
</feature>
<comment type="subcellular location">
    <subcellularLocation>
        <location evidence="2">Chromosome</location>
    </subcellularLocation>
    <subcellularLocation>
        <location evidence="1">Nucleus</location>
    </subcellularLocation>
</comment>
<feature type="region of interest" description="Disordered" evidence="10">
    <location>
        <begin position="674"/>
        <end position="695"/>
    </location>
</feature>
<gene>
    <name evidence="12" type="ORF">FA14DRAFT_160999</name>
</gene>
<dbReference type="GeneID" id="37020709"/>
<feature type="region of interest" description="Disordered" evidence="10">
    <location>
        <begin position="987"/>
        <end position="1019"/>
    </location>
</feature>
<keyword evidence="13" id="KW-1185">Reference proteome</keyword>
<dbReference type="CDD" id="cd19517">
    <property type="entry name" value="RecA-like_Yta7-like"/>
    <property type="match status" value="1"/>
</dbReference>
<dbReference type="InterPro" id="IPR027417">
    <property type="entry name" value="P-loop_NTPase"/>
</dbReference>
<organism evidence="12 13">
    <name type="scientific">Meira miltonrushii</name>
    <dbReference type="NCBI Taxonomy" id="1280837"/>
    <lineage>
        <taxon>Eukaryota</taxon>
        <taxon>Fungi</taxon>
        <taxon>Dikarya</taxon>
        <taxon>Basidiomycota</taxon>
        <taxon>Ustilaginomycotina</taxon>
        <taxon>Exobasidiomycetes</taxon>
        <taxon>Exobasidiales</taxon>
        <taxon>Brachybasidiaceae</taxon>
        <taxon>Meira</taxon>
    </lineage>
</organism>
<dbReference type="FunCoup" id="A0A316VF55">
    <property type="interactions" value="491"/>
</dbReference>
<dbReference type="PROSITE" id="PS00674">
    <property type="entry name" value="AAA"/>
    <property type="match status" value="1"/>
</dbReference>
<feature type="compositionally biased region" description="Acidic residues" evidence="10">
    <location>
        <begin position="126"/>
        <end position="135"/>
    </location>
</feature>
<keyword evidence="7" id="KW-0067">ATP-binding</keyword>
<feature type="compositionally biased region" description="Basic residues" evidence="10">
    <location>
        <begin position="35"/>
        <end position="46"/>
    </location>
</feature>
<dbReference type="GO" id="GO:0005634">
    <property type="term" value="C:nucleus"/>
    <property type="evidence" value="ECO:0007669"/>
    <property type="project" value="UniProtKB-SubCell"/>
</dbReference>
<evidence type="ECO:0000256" key="10">
    <source>
        <dbReference type="SAM" id="MobiDB-lite"/>
    </source>
</evidence>
<evidence type="ECO:0000256" key="2">
    <source>
        <dbReference type="ARBA" id="ARBA00004286"/>
    </source>
</evidence>
<dbReference type="Proteomes" id="UP000245771">
    <property type="component" value="Unassembled WGS sequence"/>
</dbReference>
<evidence type="ECO:0000256" key="8">
    <source>
        <dbReference type="ARBA" id="ARBA00023117"/>
    </source>
</evidence>
<feature type="region of interest" description="Disordered" evidence="10">
    <location>
        <begin position="1"/>
        <end position="281"/>
    </location>
</feature>
<evidence type="ECO:0000256" key="9">
    <source>
        <dbReference type="ARBA" id="ARBA00023242"/>
    </source>
</evidence>
<dbReference type="InterPro" id="IPR003959">
    <property type="entry name" value="ATPase_AAA_core"/>
</dbReference>
<evidence type="ECO:0000313" key="13">
    <source>
        <dbReference type="Proteomes" id="UP000245771"/>
    </source>
</evidence>
<evidence type="ECO:0000256" key="4">
    <source>
        <dbReference type="ARBA" id="ARBA00022454"/>
    </source>
</evidence>
<dbReference type="Gene3D" id="1.20.920.10">
    <property type="entry name" value="Bromodomain-like"/>
    <property type="match status" value="1"/>
</dbReference>
<evidence type="ECO:0000256" key="7">
    <source>
        <dbReference type="ARBA" id="ARBA00022840"/>
    </source>
</evidence>
<dbReference type="GO" id="GO:0006337">
    <property type="term" value="P:nucleosome disassembly"/>
    <property type="evidence" value="ECO:0007669"/>
    <property type="project" value="TreeGrafter"/>
</dbReference>
<reference evidence="12 13" key="1">
    <citation type="journal article" date="2018" name="Mol. Biol. Evol.">
        <title>Broad Genomic Sampling Reveals a Smut Pathogenic Ancestry of the Fungal Clade Ustilaginomycotina.</title>
        <authorList>
            <person name="Kijpornyongpan T."/>
            <person name="Mondo S.J."/>
            <person name="Barry K."/>
            <person name="Sandor L."/>
            <person name="Lee J."/>
            <person name="Lipzen A."/>
            <person name="Pangilinan J."/>
            <person name="LaButti K."/>
            <person name="Hainaut M."/>
            <person name="Henrissat B."/>
            <person name="Grigoriev I.V."/>
            <person name="Spatafora J.W."/>
            <person name="Aime M.C."/>
        </authorList>
    </citation>
    <scope>NUCLEOTIDE SEQUENCE [LARGE SCALE GENOMIC DNA]</scope>
    <source>
        <strain evidence="12 13">MCA 3882</strain>
    </source>
</reference>
<feature type="compositionally biased region" description="Acidic residues" evidence="10">
    <location>
        <begin position="18"/>
        <end position="31"/>
    </location>
</feature>
<dbReference type="FunFam" id="3.40.50.300:FF:000061">
    <property type="entry name" value="ATPase family, AAA domain-containing 2"/>
    <property type="match status" value="1"/>
</dbReference>
<dbReference type="SUPFAM" id="SSF52540">
    <property type="entry name" value="P-loop containing nucleoside triphosphate hydrolases"/>
    <property type="match status" value="2"/>
</dbReference>
<dbReference type="RefSeq" id="XP_025356448.1">
    <property type="nucleotide sequence ID" value="XM_025498928.1"/>
</dbReference>
<dbReference type="Pfam" id="PF00004">
    <property type="entry name" value="AAA"/>
    <property type="match status" value="1"/>
</dbReference>
<dbReference type="InterPro" id="IPR003593">
    <property type="entry name" value="AAA+_ATPase"/>
</dbReference>
<dbReference type="InterPro" id="IPR045199">
    <property type="entry name" value="ATAD2-like"/>
</dbReference>
<feature type="compositionally biased region" description="Polar residues" evidence="10">
    <location>
        <begin position="1323"/>
        <end position="1332"/>
    </location>
</feature>
<feature type="region of interest" description="Disordered" evidence="10">
    <location>
        <begin position="295"/>
        <end position="320"/>
    </location>
</feature>
<keyword evidence="9" id="KW-0539">Nucleus</keyword>
<dbReference type="GO" id="GO:0000785">
    <property type="term" value="C:chromatin"/>
    <property type="evidence" value="ECO:0007669"/>
    <property type="project" value="UniProtKB-ARBA"/>
</dbReference>
<dbReference type="FunFam" id="1.10.8.60:FF:000016">
    <property type="entry name" value="ATPase family AAA domain-containing protein 2B"/>
    <property type="match status" value="1"/>
</dbReference>
<dbReference type="Gene3D" id="3.40.50.300">
    <property type="entry name" value="P-loop containing nucleotide triphosphate hydrolases"/>
    <property type="match status" value="2"/>
</dbReference>
<evidence type="ECO:0000256" key="6">
    <source>
        <dbReference type="ARBA" id="ARBA00022801"/>
    </source>
</evidence>
<feature type="compositionally biased region" description="Basic and acidic residues" evidence="10">
    <location>
        <begin position="1262"/>
        <end position="1277"/>
    </location>
</feature>
<dbReference type="GO" id="GO:0003682">
    <property type="term" value="F:chromatin binding"/>
    <property type="evidence" value="ECO:0007669"/>
    <property type="project" value="TreeGrafter"/>
</dbReference>
<dbReference type="InterPro" id="IPR041569">
    <property type="entry name" value="AAA_lid_3"/>
</dbReference>
<dbReference type="GO" id="GO:0016887">
    <property type="term" value="F:ATP hydrolysis activity"/>
    <property type="evidence" value="ECO:0007669"/>
    <property type="project" value="InterPro"/>
</dbReference>
<dbReference type="InterPro" id="IPR036427">
    <property type="entry name" value="Bromodomain-like_sf"/>
</dbReference>
<feature type="region of interest" description="Disordered" evidence="10">
    <location>
        <begin position="1192"/>
        <end position="1332"/>
    </location>
</feature>
<feature type="compositionally biased region" description="Acidic residues" evidence="10">
    <location>
        <begin position="176"/>
        <end position="205"/>
    </location>
</feature>
<proteinExistence type="inferred from homology"/>
<dbReference type="Gene3D" id="1.10.8.60">
    <property type="match status" value="1"/>
</dbReference>
<evidence type="ECO:0000256" key="1">
    <source>
        <dbReference type="ARBA" id="ARBA00004123"/>
    </source>
</evidence>
<dbReference type="GO" id="GO:0005524">
    <property type="term" value="F:ATP binding"/>
    <property type="evidence" value="ECO:0007669"/>
    <property type="project" value="UniProtKB-KW"/>
</dbReference>
<evidence type="ECO:0000259" key="11">
    <source>
        <dbReference type="SMART" id="SM00382"/>
    </source>
</evidence>
<feature type="compositionally biased region" description="Acidic residues" evidence="10">
    <location>
        <begin position="298"/>
        <end position="307"/>
    </location>
</feature>
<evidence type="ECO:0000256" key="5">
    <source>
        <dbReference type="ARBA" id="ARBA00022741"/>
    </source>
</evidence>
<dbReference type="GO" id="GO:0042393">
    <property type="term" value="F:histone binding"/>
    <property type="evidence" value="ECO:0007669"/>
    <property type="project" value="UniProtKB-ARBA"/>
</dbReference>
<feature type="compositionally biased region" description="Basic and acidic residues" evidence="10">
    <location>
        <begin position="1237"/>
        <end position="1251"/>
    </location>
</feature>
<protein>
    <submittedName>
        <fullName evidence="12">AAA-domain-containing protein</fullName>
    </submittedName>
</protein>
<accession>A0A316VF55</accession>
<dbReference type="EMBL" id="KZ819603">
    <property type="protein sequence ID" value="PWN36146.1"/>
    <property type="molecule type" value="Genomic_DNA"/>
</dbReference>
<evidence type="ECO:0000313" key="12">
    <source>
        <dbReference type="EMBL" id="PWN36146.1"/>
    </source>
</evidence>
<feature type="compositionally biased region" description="Basic and acidic residues" evidence="10">
    <location>
        <begin position="79"/>
        <end position="88"/>
    </location>
</feature>
<keyword evidence="6" id="KW-0378">Hydrolase</keyword>
<dbReference type="Pfam" id="PF17862">
    <property type="entry name" value="AAA_lid_3"/>
    <property type="match status" value="1"/>
</dbReference>
<keyword evidence="8" id="KW-0103">Bromodomain</keyword>
<dbReference type="GO" id="GO:0006334">
    <property type="term" value="P:nucleosome assembly"/>
    <property type="evidence" value="ECO:0007669"/>
    <property type="project" value="TreeGrafter"/>
</dbReference>
<feature type="compositionally biased region" description="Polar residues" evidence="10">
    <location>
        <begin position="1"/>
        <end position="11"/>
    </location>
</feature>
<dbReference type="InterPro" id="IPR003960">
    <property type="entry name" value="ATPase_AAA_CS"/>
</dbReference>
<dbReference type="PANTHER" id="PTHR23069">
    <property type="entry name" value="AAA DOMAIN-CONTAINING"/>
    <property type="match status" value="1"/>
</dbReference>
<dbReference type="InParanoid" id="A0A316VF55"/>
<feature type="compositionally biased region" description="Low complexity" evidence="10">
    <location>
        <begin position="1010"/>
        <end position="1019"/>
    </location>
</feature>